<comment type="caution">
    <text evidence="3">The sequence shown here is derived from an EMBL/GenBank/DDBJ whole genome shotgun (WGS) entry which is preliminary data.</text>
</comment>
<dbReference type="RefSeq" id="WP_344911730.1">
    <property type="nucleotide sequence ID" value="NZ_BAAAYO010000010.1"/>
</dbReference>
<evidence type="ECO:0000313" key="3">
    <source>
        <dbReference type="EMBL" id="MFB9752510.1"/>
    </source>
</evidence>
<protein>
    <recommendedName>
        <fullName evidence="5">SbsA Ig-like domain-containing protein</fullName>
    </recommendedName>
</protein>
<evidence type="ECO:0000256" key="2">
    <source>
        <dbReference type="SAM" id="SignalP"/>
    </source>
</evidence>
<evidence type="ECO:0000256" key="1">
    <source>
        <dbReference type="SAM" id="MobiDB-lite"/>
    </source>
</evidence>
<keyword evidence="4" id="KW-1185">Reference proteome</keyword>
<name>A0ABV5VWJ3_9BACL</name>
<sequence>MKWWICLGAAVLMLAAAGCESGKEASSEEAVNRPSASQLQPSQEPASPAKTPETGHADVPQGGSGETTVRNVEPERKRPSVAMTFEGDARLKAPATTLVPPTPQSFRIAFGQPMDRESVALAIVQANASMRGQEQVDGAGKFVFDWQSDTELRVQLQLTADDFVEDMNRIYAVNVSGAKTKQGETMPDDSGYRLVVTAPDQLWRVSADGSKTERLAAFGVPYGIHLLDEGARFVLLTRPTQYCECDARSVPLYSVYDAAARSVIDYPVPLFTRYVGTGDIAVDRRGFLFADTGAPNVPAGKDVTHIRLDGYVQGAEFTKDRSAIIAAVGKDARQTADLDLVWIDLASGAQRRWDKALIGSMEGDMVSDGVMPVAFYDDGKRVYTRMFDANHQEIRYSYDRAEDRIGTWNAPQEAAIWSGFVASEDGTYRMYANGGLYKGDEKRAGVPDGMSGYPVQWLGTTHSFAYKAYEQAESSDVQHLYVYDADSGRTRTILSGVSPYSELIGASADGKWLYMQTRHDLKPD</sequence>
<feature type="signal peptide" evidence="2">
    <location>
        <begin position="1"/>
        <end position="18"/>
    </location>
</feature>
<dbReference type="Proteomes" id="UP001589619">
    <property type="component" value="Unassembled WGS sequence"/>
</dbReference>
<dbReference type="EMBL" id="JBHMAG010000009">
    <property type="protein sequence ID" value="MFB9752510.1"/>
    <property type="molecule type" value="Genomic_DNA"/>
</dbReference>
<evidence type="ECO:0000313" key="4">
    <source>
        <dbReference type="Proteomes" id="UP001589619"/>
    </source>
</evidence>
<gene>
    <name evidence="3" type="ORF">ACFFNY_13170</name>
</gene>
<feature type="chain" id="PRO_5046751394" description="SbsA Ig-like domain-containing protein" evidence="2">
    <location>
        <begin position="19"/>
        <end position="524"/>
    </location>
</feature>
<reference evidence="3 4" key="1">
    <citation type="submission" date="2024-09" db="EMBL/GenBank/DDBJ databases">
        <authorList>
            <person name="Sun Q."/>
            <person name="Mori K."/>
        </authorList>
    </citation>
    <scope>NUCLEOTIDE SEQUENCE [LARGE SCALE GENOMIC DNA]</scope>
    <source>
        <strain evidence="3 4">JCM 12520</strain>
    </source>
</reference>
<feature type="compositionally biased region" description="Polar residues" evidence="1">
    <location>
        <begin position="34"/>
        <end position="45"/>
    </location>
</feature>
<proteinExistence type="predicted"/>
<dbReference type="SUPFAM" id="SSF82171">
    <property type="entry name" value="DPP6 N-terminal domain-like"/>
    <property type="match status" value="1"/>
</dbReference>
<evidence type="ECO:0008006" key="5">
    <source>
        <dbReference type="Google" id="ProtNLM"/>
    </source>
</evidence>
<feature type="region of interest" description="Disordered" evidence="1">
    <location>
        <begin position="25"/>
        <end position="80"/>
    </location>
</feature>
<keyword evidence="2" id="KW-0732">Signal</keyword>
<accession>A0ABV5VWJ3</accession>
<organism evidence="3 4">
    <name type="scientific">Paenibacillus hodogayensis</name>
    <dbReference type="NCBI Taxonomy" id="279208"/>
    <lineage>
        <taxon>Bacteria</taxon>
        <taxon>Bacillati</taxon>
        <taxon>Bacillota</taxon>
        <taxon>Bacilli</taxon>
        <taxon>Bacillales</taxon>
        <taxon>Paenibacillaceae</taxon>
        <taxon>Paenibacillus</taxon>
    </lineage>
</organism>
<dbReference type="PROSITE" id="PS51257">
    <property type="entry name" value="PROKAR_LIPOPROTEIN"/>
    <property type="match status" value="1"/>
</dbReference>